<dbReference type="SUPFAM" id="SSF57884">
    <property type="entry name" value="Ada DNA repair protein, N-terminal domain (N-Ada 10)"/>
    <property type="match status" value="1"/>
</dbReference>
<keyword evidence="1" id="KW-0010">Activator</keyword>
<organism evidence="4 5">
    <name type="scientific">Wickerhamomyces mucosus</name>
    <dbReference type="NCBI Taxonomy" id="1378264"/>
    <lineage>
        <taxon>Eukaryota</taxon>
        <taxon>Fungi</taxon>
        <taxon>Dikarya</taxon>
        <taxon>Ascomycota</taxon>
        <taxon>Saccharomycotina</taxon>
        <taxon>Saccharomycetes</taxon>
        <taxon>Phaffomycetales</taxon>
        <taxon>Wickerhamomycetaceae</taxon>
        <taxon>Wickerhamomyces</taxon>
    </lineage>
</organism>
<dbReference type="GO" id="GO:0008168">
    <property type="term" value="F:methyltransferase activity"/>
    <property type="evidence" value="ECO:0007669"/>
    <property type="project" value="InterPro"/>
</dbReference>
<feature type="region of interest" description="Disordered" evidence="2">
    <location>
        <begin position="234"/>
        <end position="263"/>
    </location>
</feature>
<sequence>MNFSYQYPSDSNKWDAYQFSDPFATSSFLCLLKGTNTLCRPNCDALTKVTSKDEVLFTSKEIVNSMSTINEIKLCDSCKPLDENSNLNLQLIKLTMDSINSSIGFTHFQNDLKRRAFSVPQLSSSITGQQPKQLTRNESEHIKLVELACRHIACAAVSNYLTNEQKKKRRGGVLGFKELASKSKLSPWHFHRVFKSITGLTPKAYGDECWKFIKNYNLGDELKFNINLNSKPKKLKRSLEDEPTSPRSTKKQNTQKENIPLTPILSSNVIDENSPTVQPSSIPVNMSKEIENLDLGMMRPNRHYSLDLSLIPLSNSSQLGNENFSNINNSFDLNNSLPSNSIQDGSIDNSNENYLNFQQFIQYDPISFTNYVPPMDTTTSSNFSVELNPNLTFTPSSTSSNSDFMDNTKSSISSEVTVPTISNSIKLQSSYNNELSSTYTPTLENASNEFITDELNCLITPPRSESDLNFLNQVVFENNGDNYLNDYKYFDDGIFIN</sequence>
<reference evidence="4" key="1">
    <citation type="journal article" date="2021" name="Open Biol.">
        <title>Shared evolutionary footprints suggest mitochondrial oxidative damage underlies multiple complex I losses in fungi.</title>
        <authorList>
            <person name="Schikora-Tamarit M.A."/>
            <person name="Marcet-Houben M."/>
            <person name="Nosek J."/>
            <person name="Gabaldon T."/>
        </authorList>
    </citation>
    <scope>NUCLEOTIDE SEQUENCE</scope>
    <source>
        <strain evidence="4">CBS6341</strain>
    </source>
</reference>
<protein>
    <recommendedName>
        <fullName evidence="3">Ada DNA repair metal-binding domain-containing protein</fullName>
    </recommendedName>
</protein>
<evidence type="ECO:0000313" key="5">
    <source>
        <dbReference type="Proteomes" id="UP000769528"/>
    </source>
</evidence>
<feature type="compositionally biased region" description="Polar residues" evidence="2">
    <location>
        <begin position="245"/>
        <end position="257"/>
    </location>
</feature>
<dbReference type="GO" id="GO:0003677">
    <property type="term" value="F:DNA binding"/>
    <property type="evidence" value="ECO:0007669"/>
    <property type="project" value="InterPro"/>
</dbReference>
<dbReference type="OrthoDB" id="2447880at2759"/>
<dbReference type="Gene3D" id="3.40.10.10">
    <property type="entry name" value="DNA Methylphosphotriester Repair Domain"/>
    <property type="match status" value="1"/>
</dbReference>
<dbReference type="InterPro" id="IPR004026">
    <property type="entry name" value="Ada_DNA_repair_Zn-bd"/>
</dbReference>
<accession>A0A9P8PWP2</accession>
<dbReference type="Gene3D" id="1.10.10.60">
    <property type="entry name" value="Homeodomain-like"/>
    <property type="match status" value="1"/>
</dbReference>
<reference evidence="4" key="2">
    <citation type="submission" date="2021-01" db="EMBL/GenBank/DDBJ databases">
        <authorList>
            <person name="Schikora-Tamarit M.A."/>
        </authorList>
    </citation>
    <scope>NUCLEOTIDE SEQUENCE</scope>
    <source>
        <strain evidence="4">CBS6341</strain>
    </source>
</reference>
<feature type="domain" description="Ada DNA repair metal-binding" evidence="3">
    <location>
        <begin position="13"/>
        <end position="57"/>
    </location>
</feature>
<keyword evidence="5" id="KW-1185">Reference proteome</keyword>
<dbReference type="AlphaFoldDB" id="A0A9P8PWP2"/>
<evidence type="ECO:0000256" key="2">
    <source>
        <dbReference type="SAM" id="MobiDB-lite"/>
    </source>
</evidence>
<evidence type="ECO:0000259" key="3">
    <source>
        <dbReference type="Pfam" id="PF02805"/>
    </source>
</evidence>
<dbReference type="GO" id="GO:0006281">
    <property type="term" value="P:DNA repair"/>
    <property type="evidence" value="ECO:0007669"/>
    <property type="project" value="InterPro"/>
</dbReference>
<dbReference type="InterPro" id="IPR035451">
    <property type="entry name" value="Ada-like_dom_sf"/>
</dbReference>
<dbReference type="Pfam" id="PF02805">
    <property type="entry name" value="Ada_Zn_binding"/>
    <property type="match status" value="1"/>
</dbReference>
<gene>
    <name evidence="4" type="ORF">WICMUC_000885</name>
</gene>
<proteinExistence type="predicted"/>
<comment type="caution">
    <text evidence="4">The sequence shown here is derived from an EMBL/GenBank/DDBJ whole genome shotgun (WGS) entry which is preliminary data.</text>
</comment>
<name>A0A9P8PWP2_9ASCO</name>
<dbReference type="EMBL" id="JAEUBF010000268">
    <property type="protein sequence ID" value="KAH3679552.1"/>
    <property type="molecule type" value="Genomic_DNA"/>
</dbReference>
<dbReference type="Proteomes" id="UP000769528">
    <property type="component" value="Unassembled WGS sequence"/>
</dbReference>
<evidence type="ECO:0000256" key="1">
    <source>
        <dbReference type="ARBA" id="ARBA00023159"/>
    </source>
</evidence>
<evidence type="ECO:0000313" key="4">
    <source>
        <dbReference type="EMBL" id="KAH3679552.1"/>
    </source>
</evidence>
<dbReference type="GO" id="GO:0006355">
    <property type="term" value="P:regulation of DNA-templated transcription"/>
    <property type="evidence" value="ECO:0007669"/>
    <property type="project" value="InterPro"/>
</dbReference>
<dbReference type="GO" id="GO:0008270">
    <property type="term" value="F:zinc ion binding"/>
    <property type="evidence" value="ECO:0007669"/>
    <property type="project" value="InterPro"/>
</dbReference>